<organism evidence="3 4">
    <name type="scientific">Eragrostis curvula</name>
    <name type="common">weeping love grass</name>
    <dbReference type="NCBI Taxonomy" id="38414"/>
    <lineage>
        <taxon>Eukaryota</taxon>
        <taxon>Viridiplantae</taxon>
        <taxon>Streptophyta</taxon>
        <taxon>Embryophyta</taxon>
        <taxon>Tracheophyta</taxon>
        <taxon>Spermatophyta</taxon>
        <taxon>Magnoliopsida</taxon>
        <taxon>Liliopsida</taxon>
        <taxon>Poales</taxon>
        <taxon>Poaceae</taxon>
        <taxon>PACMAD clade</taxon>
        <taxon>Chloridoideae</taxon>
        <taxon>Eragrostideae</taxon>
        <taxon>Eragrostidinae</taxon>
        <taxon>Eragrostis</taxon>
    </lineage>
</organism>
<feature type="transmembrane region" description="Helical" evidence="2">
    <location>
        <begin position="38"/>
        <end position="58"/>
    </location>
</feature>
<feature type="compositionally biased region" description="Basic residues" evidence="1">
    <location>
        <begin position="213"/>
        <end position="226"/>
    </location>
</feature>
<dbReference type="OrthoDB" id="635877at2759"/>
<sequence>MIAGCFYSSLILVGIIAEVVLCFLFQKQNCKVKLCSSHFMPLIGGIPMAMPVFLYLALVLGSLRFRFLGIAGRGTVALEDLASMDVMFFNMTSTLTCNKPCFGQNKMVIHDLGGCRLLETLRGLVHADIFCIRKHEGIWWLDVDLSDERDADGGDDEGGGDAENEVVPEGEIVGVARRPASLLAHDQVRRRPQQRQVAGHRAHPCKQQPRLDHGRRRYQRRRRGHLAAHQQHCTKLARLERRRMMMERTEMPPTLLTLEYGAMKFQMAPGSPVLLNPLTVMNMPEKKTSSE</sequence>
<dbReference type="Proteomes" id="UP000324897">
    <property type="component" value="Chromosome 5"/>
</dbReference>
<evidence type="ECO:0000313" key="4">
    <source>
        <dbReference type="Proteomes" id="UP000324897"/>
    </source>
</evidence>
<dbReference type="Gene3D" id="3.40.50.1000">
    <property type="entry name" value="HAD superfamily/HAD-like"/>
    <property type="match status" value="1"/>
</dbReference>
<protein>
    <submittedName>
        <fullName evidence="3">Uncharacterized protein</fullName>
    </submittedName>
</protein>
<reference evidence="3 4" key="1">
    <citation type="journal article" date="2019" name="Sci. Rep.">
        <title>A high-quality genome of Eragrostis curvula grass provides insights into Poaceae evolution and supports new strategies to enhance forage quality.</title>
        <authorList>
            <person name="Carballo J."/>
            <person name="Santos B.A.C.M."/>
            <person name="Zappacosta D."/>
            <person name="Garbus I."/>
            <person name="Selva J.P."/>
            <person name="Gallo C.A."/>
            <person name="Diaz A."/>
            <person name="Albertini E."/>
            <person name="Caccamo M."/>
            <person name="Echenique V."/>
        </authorList>
    </citation>
    <scope>NUCLEOTIDE SEQUENCE [LARGE SCALE GENOMIC DNA]</scope>
    <source>
        <strain evidence="4">cv. Victoria</strain>
        <tissue evidence="3">Leaf</tissue>
    </source>
</reference>
<feature type="region of interest" description="Disordered" evidence="1">
    <location>
        <begin position="186"/>
        <end position="229"/>
    </location>
</feature>
<dbReference type="PANTHER" id="PTHR42861">
    <property type="entry name" value="CALCIUM-TRANSPORTING ATPASE"/>
    <property type="match status" value="1"/>
</dbReference>
<feature type="non-terminal residue" evidence="3">
    <location>
        <position position="1"/>
    </location>
</feature>
<dbReference type="InterPro" id="IPR023214">
    <property type="entry name" value="HAD_sf"/>
</dbReference>
<feature type="transmembrane region" description="Helical" evidence="2">
    <location>
        <begin position="6"/>
        <end position="26"/>
    </location>
</feature>
<keyword evidence="4" id="KW-1185">Reference proteome</keyword>
<dbReference type="AlphaFoldDB" id="A0A5J9WLC4"/>
<dbReference type="Gene3D" id="1.20.1110.10">
    <property type="entry name" value="Calcium-transporting ATPase, transmembrane domain"/>
    <property type="match status" value="1"/>
</dbReference>
<dbReference type="EMBL" id="RWGY01000004">
    <property type="protein sequence ID" value="TVU48677.1"/>
    <property type="molecule type" value="Genomic_DNA"/>
</dbReference>
<evidence type="ECO:0000256" key="1">
    <source>
        <dbReference type="SAM" id="MobiDB-lite"/>
    </source>
</evidence>
<evidence type="ECO:0000256" key="2">
    <source>
        <dbReference type="SAM" id="Phobius"/>
    </source>
</evidence>
<gene>
    <name evidence="3" type="ORF">EJB05_08322</name>
</gene>
<name>A0A5J9WLC4_9POAL</name>
<accession>A0A5J9WLC4</accession>
<feature type="compositionally biased region" description="Basic residues" evidence="1">
    <location>
        <begin position="188"/>
        <end position="204"/>
    </location>
</feature>
<keyword evidence="2" id="KW-0472">Membrane</keyword>
<keyword evidence="2" id="KW-0812">Transmembrane</keyword>
<comment type="caution">
    <text evidence="3">The sequence shown here is derived from an EMBL/GenBank/DDBJ whole genome shotgun (WGS) entry which is preliminary data.</text>
</comment>
<keyword evidence="2" id="KW-1133">Transmembrane helix</keyword>
<evidence type="ECO:0000313" key="3">
    <source>
        <dbReference type="EMBL" id="TVU48677.1"/>
    </source>
</evidence>
<proteinExistence type="predicted"/>
<dbReference type="Gramene" id="TVU48677">
    <property type="protein sequence ID" value="TVU48677"/>
    <property type="gene ID" value="EJB05_08322"/>
</dbReference>